<keyword evidence="5" id="KW-0234">DNA repair</keyword>
<evidence type="ECO:0000313" key="10">
    <source>
        <dbReference type="Proteomes" id="UP001597307"/>
    </source>
</evidence>
<sequence length="141" mass="15145">MVIGVVRLHPVQPVQLTEISPISVPAGFPSPAQDYYDGGIDLNKHLIADTTCTFIVRVSGDSMSDAGISDGDELIVDRSLEPTDGCVVVAILDGELTIKRLKLGPNGVVLKAENRDYPDITVAELSDLSVWGVVTRCLHYV</sequence>
<evidence type="ECO:0000313" key="9">
    <source>
        <dbReference type="EMBL" id="MFD1846486.1"/>
    </source>
</evidence>
<evidence type="ECO:0000256" key="3">
    <source>
        <dbReference type="ARBA" id="ARBA00022801"/>
    </source>
</evidence>
<keyword evidence="10" id="KW-1185">Reference proteome</keyword>
<name>A0ABW4Q710_9MICC</name>
<dbReference type="SUPFAM" id="SSF51306">
    <property type="entry name" value="LexA/Signal peptidase"/>
    <property type="match status" value="1"/>
</dbReference>
<evidence type="ECO:0000256" key="4">
    <source>
        <dbReference type="ARBA" id="ARBA00022813"/>
    </source>
</evidence>
<keyword evidence="3 7" id="KW-0378">Hydrolase</keyword>
<evidence type="ECO:0000259" key="8">
    <source>
        <dbReference type="Pfam" id="PF00717"/>
    </source>
</evidence>
<dbReference type="InterPro" id="IPR006197">
    <property type="entry name" value="Peptidase_S24_LexA"/>
</dbReference>
<dbReference type="EMBL" id="JBHUGA010000017">
    <property type="protein sequence ID" value="MFD1846486.1"/>
    <property type="molecule type" value="Genomic_DNA"/>
</dbReference>
<dbReference type="InterPro" id="IPR015927">
    <property type="entry name" value="Peptidase_S24_S26A/B/C"/>
</dbReference>
<dbReference type="Pfam" id="PF00717">
    <property type="entry name" value="Peptidase_S24"/>
    <property type="match status" value="1"/>
</dbReference>
<dbReference type="InterPro" id="IPR050077">
    <property type="entry name" value="LexA_repressor"/>
</dbReference>
<dbReference type="PANTHER" id="PTHR33516:SF2">
    <property type="entry name" value="LEXA REPRESSOR-RELATED"/>
    <property type="match status" value="1"/>
</dbReference>
<gene>
    <name evidence="9" type="ORF">ACFSFX_07745</name>
</gene>
<dbReference type="CDD" id="cd06529">
    <property type="entry name" value="S24_LexA-like"/>
    <property type="match status" value="1"/>
</dbReference>
<dbReference type="PANTHER" id="PTHR33516">
    <property type="entry name" value="LEXA REPRESSOR"/>
    <property type="match status" value="1"/>
</dbReference>
<keyword evidence="2" id="KW-0227">DNA damage</keyword>
<keyword evidence="4 7" id="KW-0068">Autocatalytic cleavage</keyword>
<dbReference type="Gene3D" id="2.10.109.10">
    <property type="entry name" value="Umud Fragment, subunit A"/>
    <property type="match status" value="1"/>
</dbReference>
<dbReference type="NCBIfam" id="NF007621">
    <property type="entry name" value="PRK10276.1"/>
    <property type="match status" value="1"/>
</dbReference>
<feature type="domain" description="Peptidase S24/S26A/S26B/S26C" evidence="8">
    <location>
        <begin position="23"/>
        <end position="134"/>
    </location>
</feature>
<organism evidence="9 10">
    <name type="scientific">Arthrobacter flavus</name>
    <dbReference type="NCBI Taxonomy" id="95172"/>
    <lineage>
        <taxon>Bacteria</taxon>
        <taxon>Bacillati</taxon>
        <taxon>Actinomycetota</taxon>
        <taxon>Actinomycetes</taxon>
        <taxon>Micrococcales</taxon>
        <taxon>Micrococcaceae</taxon>
        <taxon>Arthrobacter</taxon>
    </lineage>
</organism>
<evidence type="ECO:0000256" key="5">
    <source>
        <dbReference type="ARBA" id="ARBA00023204"/>
    </source>
</evidence>
<dbReference type="InterPro" id="IPR036286">
    <property type="entry name" value="LexA/Signal_pep-like_sf"/>
</dbReference>
<comment type="similarity">
    <text evidence="1 7">Belongs to the peptidase S24 family.</text>
</comment>
<dbReference type="PRINTS" id="PR00726">
    <property type="entry name" value="LEXASERPTASE"/>
</dbReference>
<evidence type="ECO:0000256" key="1">
    <source>
        <dbReference type="ARBA" id="ARBA00007484"/>
    </source>
</evidence>
<proteinExistence type="inferred from homology"/>
<evidence type="ECO:0000256" key="7">
    <source>
        <dbReference type="RuleBase" id="RU003991"/>
    </source>
</evidence>
<comment type="caution">
    <text evidence="9">The sequence shown here is derived from an EMBL/GenBank/DDBJ whole genome shotgun (WGS) entry which is preliminary data.</text>
</comment>
<keyword evidence="6" id="KW-0742">SOS response</keyword>
<reference evidence="10" key="1">
    <citation type="journal article" date="2019" name="Int. J. Syst. Evol. Microbiol.">
        <title>The Global Catalogue of Microorganisms (GCM) 10K type strain sequencing project: providing services to taxonomists for standard genome sequencing and annotation.</title>
        <authorList>
            <consortium name="The Broad Institute Genomics Platform"/>
            <consortium name="The Broad Institute Genome Sequencing Center for Infectious Disease"/>
            <person name="Wu L."/>
            <person name="Ma J."/>
        </authorList>
    </citation>
    <scope>NUCLEOTIDE SEQUENCE [LARGE SCALE GENOMIC DNA]</scope>
    <source>
        <strain evidence="10">JCM 11496</strain>
    </source>
</reference>
<dbReference type="RefSeq" id="WP_377959560.1">
    <property type="nucleotide sequence ID" value="NZ_BAAAIJ010000015.1"/>
</dbReference>
<protein>
    <submittedName>
        <fullName evidence="9">LexA family protein</fullName>
    </submittedName>
</protein>
<dbReference type="Proteomes" id="UP001597307">
    <property type="component" value="Unassembled WGS sequence"/>
</dbReference>
<accession>A0ABW4Q710</accession>
<evidence type="ECO:0000256" key="6">
    <source>
        <dbReference type="ARBA" id="ARBA00023236"/>
    </source>
</evidence>
<evidence type="ECO:0000256" key="2">
    <source>
        <dbReference type="ARBA" id="ARBA00022763"/>
    </source>
</evidence>
<dbReference type="InterPro" id="IPR039418">
    <property type="entry name" value="LexA-like"/>
</dbReference>